<gene>
    <name evidence="2" type="ORF">CFP75_23760</name>
</gene>
<name>A0A229RMA3_AMYAL</name>
<organism evidence="2 3">
    <name type="scientific">Amycolatopsis alba DSM 44262</name>
    <dbReference type="NCBI Taxonomy" id="1125972"/>
    <lineage>
        <taxon>Bacteria</taxon>
        <taxon>Bacillati</taxon>
        <taxon>Actinomycetota</taxon>
        <taxon>Actinomycetes</taxon>
        <taxon>Pseudonocardiales</taxon>
        <taxon>Pseudonocardiaceae</taxon>
        <taxon>Amycolatopsis</taxon>
    </lineage>
</organism>
<protein>
    <submittedName>
        <fullName evidence="2">DNA primase</fullName>
    </submittedName>
</protein>
<dbReference type="OrthoDB" id="3218228at2"/>
<proteinExistence type="predicted"/>
<sequence length="304" mass="33235">MTLHDSALDAIQRGWRVFPQAPRSKRPAITRWEQRATLDPDTVNRWWNRFPDSNVGIACGPSGLLVLDLDAAHGPVPTPWANLGVAHGRDVIALLAARAREPDPVDTLIVATSRDGQHRYFRRPPGTTLRSTIGNRGRGLGWRADTRGPGAAVTAPGSIGRNGIPYTIVRDLPIAELPGWLVTALTPPPPPPRPLHAPVLPETSRRVVAYVNAAVSAESRNVASAEQGQRHITLYAAAAALGELLANDWITEPAITHHLTEAARRHLGVADFSWNELTTTIRDGIAKGRRTRRVLRERPCISRR</sequence>
<dbReference type="InterPro" id="IPR015330">
    <property type="entry name" value="DNA_primase/pol_bifunc_N"/>
</dbReference>
<dbReference type="Gene3D" id="3.30.720.160">
    <property type="entry name" value="Bifunctional DNA primase/polymerase, N-terminal"/>
    <property type="match status" value="1"/>
</dbReference>
<evidence type="ECO:0000313" key="3">
    <source>
        <dbReference type="Proteomes" id="UP000215563"/>
    </source>
</evidence>
<dbReference type="CDD" id="cd04859">
    <property type="entry name" value="Prim_Pol"/>
    <property type="match status" value="1"/>
</dbReference>
<comment type="caution">
    <text evidence="2">The sequence shown here is derived from an EMBL/GenBank/DDBJ whole genome shotgun (WGS) entry which is preliminary data.</text>
</comment>
<dbReference type="SUPFAM" id="SSF56747">
    <property type="entry name" value="Prim-pol domain"/>
    <property type="match status" value="1"/>
</dbReference>
<dbReference type="Proteomes" id="UP000215563">
    <property type="component" value="Unassembled WGS sequence"/>
</dbReference>
<keyword evidence="3" id="KW-1185">Reference proteome</keyword>
<dbReference type="AlphaFoldDB" id="A0A229RMA3"/>
<evidence type="ECO:0000259" key="1">
    <source>
        <dbReference type="SMART" id="SM00943"/>
    </source>
</evidence>
<reference evidence="2 3" key="1">
    <citation type="submission" date="2017-07" db="EMBL/GenBank/DDBJ databases">
        <title>Amycolatopsis alba DSM 44262 Genome sequencing and assembly.</title>
        <authorList>
            <person name="Kaur N."/>
            <person name="Mayilraj S."/>
        </authorList>
    </citation>
    <scope>NUCLEOTIDE SEQUENCE [LARGE SCALE GENOMIC DNA]</scope>
    <source>
        <strain evidence="2 3">DSM 44262</strain>
    </source>
</reference>
<evidence type="ECO:0000313" key="2">
    <source>
        <dbReference type="EMBL" id="OXM47544.1"/>
    </source>
</evidence>
<dbReference type="Pfam" id="PF09250">
    <property type="entry name" value="Prim-Pol"/>
    <property type="match status" value="1"/>
</dbReference>
<accession>A0A229RMA3</accession>
<dbReference type="SMART" id="SM00943">
    <property type="entry name" value="Prim-Pol"/>
    <property type="match status" value="1"/>
</dbReference>
<feature type="domain" description="DNA primase/polymerase bifunctional N-terminal" evidence="1">
    <location>
        <begin position="7"/>
        <end position="181"/>
    </location>
</feature>
<dbReference type="EMBL" id="NMQU01000074">
    <property type="protein sequence ID" value="OXM47544.1"/>
    <property type="molecule type" value="Genomic_DNA"/>
</dbReference>